<evidence type="ECO:0000313" key="1">
    <source>
        <dbReference type="EMBL" id="SVC73911.1"/>
    </source>
</evidence>
<gene>
    <name evidence="1" type="ORF">METZ01_LOCUS326765</name>
</gene>
<organism evidence="1">
    <name type="scientific">marine metagenome</name>
    <dbReference type="NCBI Taxonomy" id="408172"/>
    <lineage>
        <taxon>unclassified sequences</taxon>
        <taxon>metagenomes</taxon>
        <taxon>ecological metagenomes</taxon>
    </lineage>
</organism>
<sequence length="161" mass="19021">KGSLKNHREINAVTEDLDIYAYLKTSGTDPKKHHQIYFDDLHDFLNIKKCIINLIQEHNIPTNINGILIINNEIGTHIPWHSDGHKEEHNEIGAILIPLKKYETGKIFTYFNENLKKQLCFERHMNNIVQIKTWPYRHKTGSYPDNYFYVRIPVTKEFNGF</sequence>
<accession>A0A382PPL3</accession>
<reference evidence="1" key="1">
    <citation type="submission" date="2018-05" db="EMBL/GenBank/DDBJ databases">
        <authorList>
            <person name="Lanie J.A."/>
            <person name="Ng W.-L."/>
            <person name="Kazmierczak K.M."/>
            <person name="Andrzejewski T.M."/>
            <person name="Davidsen T.M."/>
            <person name="Wayne K.J."/>
            <person name="Tettelin H."/>
            <person name="Glass J.I."/>
            <person name="Rusch D."/>
            <person name="Podicherti R."/>
            <person name="Tsui H.-C.T."/>
            <person name="Winkler M.E."/>
        </authorList>
    </citation>
    <scope>NUCLEOTIDE SEQUENCE</scope>
</reference>
<protein>
    <submittedName>
        <fullName evidence="1">Uncharacterized protein</fullName>
    </submittedName>
</protein>
<feature type="non-terminal residue" evidence="1">
    <location>
        <position position="1"/>
    </location>
</feature>
<dbReference type="AlphaFoldDB" id="A0A382PPL3"/>
<dbReference type="EMBL" id="UINC01108076">
    <property type="protein sequence ID" value="SVC73911.1"/>
    <property type="molecule type" value="Genomic_DNA"/>
</dbReference>
<proteinExistence type="predicted"/>
<name>A0A382PPL3_9ZZZZ</name>